<dbReference type="RefSeq" id="WP_091479920.1">
    <property type="nucleotide sequence ID" value="NZ_FOTR01000001.1"/>
</dbReference>
<sequence>MNYIQKKNQITNSIDNIKFVKPEALYPHEQVTKNINNILKDIQQTGFINNPINCLNLNNRLIVLDGHHRLKSLIDLNCKLVPIQIVGKSEIKLDYWYHALDNANFEKILNYINKHNRSTTAQRSGISIGIGNSRKQITVDKSQFFSFVLTIFNMYKESEFHREDLIKDKTQWICYEGITLDDIYINSINHQLFPSNVTKFGGFNKMEGLKIPLSILQRPSDLEIREFLDELEL</sequence>
<name>A0A1I4H5G3_9BACI</name>
<dbReference type="Proteomes" id="UP000198565">
    <property type="component" value="Unassembled WGS sequence"/>
</dbReference>
<keyword evidence="2" id="KW-1185">Reference proteome</keyword>
<reference evidence="2" key="1">
    <citation type="submission" date="2016-10" db="EMBL/GenBank/DDBJ databases">
        <authorList>
            <person name="Varghese N."/>
            <person name="Submissions S."/>
        </authorList>
    </citation>
    <scope>NUCLEOTIDE SEQUENCE [LARGE SCALE GENOMIC DNA]</scope>
    <source>
        <strain evidence="2">CGMCC 1.4250</strain>
    </source>
</reference>
<dbReference type="InterPro" id="IPR036086">
    <property type="entry name" value="ParB/Sulfiredoxin_sf"/>
</dbReference>
<organism evidence="1 2">
    <name type="scientific">Gracilibacillus orientalis</name>
    <dbReference type="NCBI Taxonomy" id="334253"/>
    <lineage>
        <taxon>Bacteria</taxon>
        <taxon>Bacillati</taxon>
        <taxon>Bacillota</taxon>
        <taxon>Bacilli</taxon>
        <taxon>Bacillales</taxon>
        <taxon>Bacillaceae</taxon>
        <taxon>Gracilibacillus</taxon>
    </lineage>
</organism>
<dbReference type="Gene3D" id="3.90.1530.10">
    <property type="entry name" value="Conserved hypothetical protein from pyrococcus furiosus pfu- 392566-001, ParB domain"/>
    <property type="match status" value="1"/>
</dbReference>
<protein>
    <submittedName>
        <fullName evidence="1">ParB-like nuclease domain-containing protein</fullName>
    </submittedName>
</protein>
<dbReference type="EMBL" id="FOTR01000001">
    <property type="protein sequence ID" value="SFL37415.1"/>
    <property type="molecule type" value="Genomic_DNA"/>
</dbReference>
<dbReference type="STRING" id="334253.SAMN04487943_101232"/>
<evidence type="ECO:0000313" key="2">
    <source>
        <dbReference type="Proteomes" id="UP000198565"/>
    </source>
</evidence>
<accession>A0A1I4H5G3</accession>
<evidence type="ECO:0000313" key="1">
    <source>
        <dbReference type="EMBL" id="SFL37415.1"/>
    </source>
</evidence>
<gene>
    <name evidence="1" type="ORF">SAMN04487943_101232</name>
</gene>
<dbReference type="SUPFAM" id="SSF110849">
    <property type="entry name" value="ParB/Sulfiredoxin"/>
    <property type="match status" value="1"/>
</dbReference>
<dbReference type="AlphaFoldDB" id="A0A1I4H5G3"/>
<proteinExistence type="predicted"/>